<organism evidence="4 5">
    <name type="scientific">Schwartzia succinivorans DSM 10502</name>
    <dbReference type="NCBI Taxonomy" id="1123243"/>
    <lineage>
        <taxon>Bacteria</taxon>
        <taxon>Bacillati</taxon>
        <taxon>Bacillota</taxon>
        <taxon>Negativicutes</taxon>
        <taxon>Selenomonadales</taxon>
        <taxon>Selenomonadaceae</taxon>
        <taxon>Schwartzia</taxon>
    </lineage>
</organism>
<feature type="compositionally biased region" description="Basic and acidic residues" evidence="2">
    <location>
        <begin position="222"/>
        <end position="236"/>
    </location>
</feature>
<evidence type="ECO:0000256" key="1">
    <source>
        <dbReference type="ARBA" id="ARBA00009350"/>
    </source>
</evidence>
<feature type="compositionally biased region" description="Basic and acidic residues" evidence="2">
    <location>
        <begin position="243"/>
        <end position="254"/>
    </location>
</feature>
<evidence type="ECO:0000256" key="2">
    <source>
        <dbReference type="SAM" id="MobiDB-lite"/>
    </source>
</evidence>
<dbReference type="Proteomes" id="UP000184404">
    <property type="component" value="Unassembled WGS sequence"/>
</dbReference>
<dbReference type="OrthoDB" id="280278at2"/>
<dbReference type="InterPro" id="IPR033913">
    <property type="entry name" value="MTH1175_dom"/>
</dbReference>
<dbReference type="STRING" id="1123243.SAMN02745190_02212"/>
<dbReference type="InterPro" id="IPR036105">
    <property type="entry name" value="DiNase_FeMo-co_biosyn_sf"/>
</dbReference>
<evidence type="ECO:0000313" key="4">
    <source>
        <dbReference type="EMBL" id="SHF25457.1"/>
    </source>
</evidence>
<evidence type="ECO:0000259" key="3">
    <source>
        <dbReference type="Pfam" id="PF02579"/>
    </source>
</evidence>
<dbReference type="RefSeq" id="WP_072936316.1">
    <property type="nucleotide sequence ID" value="NZ_FQUG01000010.1"/>
</dbReference>
<dbReference type="EMBL" id="FQUG01000010">
    <property type="protein sequence ID" value="SHF25457.1"/>
    <property type="molecule type" value="Genomic_DNA"/>
</dbReference>
<dbReference type="Gene3D" id="3.30.420.130">
    <property type="entry name" value="Dinitrogenase iron-molybdenum cofactor biosynthesis domain"/>
    <property type="match status" value="1"/>
</dbReference>
<dbReference type="Pfam" id="PF02001">
    <property type="entry name" value="DUF134"/>
    <property type="match status" value="1"/>
</dbReference>
<keyword evidence="4" id="KW-0238">DNA-binding</keyword>
<dbReference type="Pfam" id="PF02579">
    <property type="entry name" value="Nitro_FeMo-Co"/>
    <property type="match status" value="1"/>
</dbReference>
<reference evidence="4 5" key="1">
    <citation type="submission" date="2016-11" db="EMBL/GenBank/DDBJ databases">
        <authorList>
            <person name="Jaros S."/>
            <person name="Januszkiewicz K."/>
            <person name="Wedrychowicz H."/>
        </authorList>
    </citation>
    <scope>NUCLEOTIDE SEQUENCE [LARGE SCALE GENOMIC DNA]</scope>
    <source>
        <strain evidence="4 5">DSM 10502</strain>
    </source>
</reference>
<dbReference type="InterPro" id="IPR002852">
    <property type="entry name" value="UPF0251"/>
</dbReference>
<feature type="region of interest" description="Disordered" evidence="2">
    <location>
        <begin position="222"/>
        <end position="263"/>
    </location>
</feature>
<evidence type="ECO:0000313" key="5">
    <source>
        <dbReference type="Proteomes" id="UP000184404"/>
    </source>
</evidence>
<dbReference type="SUPFAM" id="SSF53146">
    <property type="entry name" value="Nitrogenase accessory factor-like"/>
    <property type="match status" value="1"/>
</dbReference>
<comment type="similarity">
    <text evidence="1">Belongs to the UPF0251 family.</text>
</comment>
<sequence>MARPPKCRCIGGYPDFWSFSPDDESTEAPVMLSLDEFETIRSIDWLGQNQEECAQEMQIARTTVTSIYESSRKKLADALVNGRRIIISGGSYRLRETEESIHMKKKGSGVMRIAVTYENGEVFQHFGHTQQFKLYDVNNGTIEKEEVVDTNGQGHGALAGFLKQAEVDTLICGGIGGGAQMALSEAGITLYAGCSGEADEAVKALIAGTLAQVGEATCDHHHGEEHHCGHHGEGHEHHHHHEGGHCGHHHEGGHCGHHHHHEE</sequence>
<protein>
    <submittedName>
        <fullName evidence="4">Predicted DNA-binding protein, UPF0251 family</fullName>
    </submittedName>
</protein>
<dbReference type="AlphaFoldDB" id="A0A1M5A5P4"/>
<keyword evidence="5" id="KW-1185">Reference proteome</keyword>
<dbReference type="PANTHER" id="PTHR37478">
    <property type="match status" value="1"/>
</dbReference>
<accession>A0A1M5A5P4</accession>
<proteinExistence type="inferred from homology"/>
<name>A0A1M5A5P4_9FIRM</name>
<dbReference type="PANTHER" id="PTHR37478:SF2">
    <property type="entry name" value="UPF0251 PROTEIN TK0562"/>
    <property type="match status" value="1"/>
</dbReference>
<dbReference type="InterPro" id="IPR003731">
    <property type="entry name" value="Di-Nase_FeMo-co_biosynth"/>
</dbReference>
<dbReference type="GO" id="GO:0003677">
    <property type="term" value="F:DNA binding"/>
    <property type="evidence" value="ECO:0007669"/>
    <property type="project" value="UniProtKB-KW"/>
</dbReference>
<gene>
    <name evidence="4" type="ORF">SAMN02745190_02212</name>
</gene>
<feature type="domain" description="Dinitrogenase iron-molybdenum cofactor biosynthesis" evidence="3">
    <location>
        <begin position="119"/>
        <end position="206"/>
    </location>
</feature>
<dbReference type="CDD" id="cd00851">
    <property type="entry name" value="MTH1175"/>
    <property type="match status" value="1"/>
</dbReference>